<feature type="binding site" evidence="2">
    <location>
        <begin position="223"/>
        <end position="224"/>
    </location>
    <ligand>
        <name>ATP</name>
        <dbReference type="ChEBI" id="CHEBI:30616"/>
    </ligand>
</feature>
<protein>
    <submittedName>
        <fullName evidence="5">Fic family protein</fullName>
    </submittedName>
</protein>
<dbReference type="Proteomes" id="UP000473648">
    <property type="component" value="Unassembled WGS sequence"/>
</dbReference>
<dbReference type="Pfam" id="PF21247">
    <property type="entry name" value="Fic-like_C"/>
    <property type="match status" value="1"/>
</dbReference>
<dbReference type="PANTHER" id="PTHR13504:SF38">
    <property type="entry name" value="FIDO DOMAIN-CONTAINING PROTEIN"/>
    <property type="match status" value="1"/>
</dbReference>
<dbReference type="EMBL" id="VOGB01000003">
    <property type="protein sequence ID" value="MQM72087.1"/>
    <property type="molecule type" value="Genomic_DNA"/>
</dbReference>
<keyword evidence="2" id="KW-0547">Nucleotide-binding</keyword>
<evidence type="ECO:0000259" key="4">
    <source>
        <dbReference type="PROSITE" id="PS51459"/>
    </source>
</evidence>
<dbReference type="SUPFAM" id="SSF140931">
    <property type="entry name" value="Fic-like"/>
    <property type="match status" value="1"/>
</dbReference>
<dbReference type="InterPro" id="IPR049514">
    <property type="entry name" value="Fic-like_C"/>
</dbReference>
<feature type="domain" description="Fido" evidence="4">
    <location>
        <begin position="101"/>
        <end position="245"/>
    </location>
</feature>
<reference evidence="5" key="1">
    <citation type="journal article" date="2020" name="Appl. Environ. Microbiol.">
        <title>Medium-Chain Fatty Acid Synthesis by 'Candidatus Weimeria bifida' gen. nov., sp. nov., and 'Candidatus Pseudoramibacter fermentans' sp. nov.</title>
        <authorList>
            <person name="Scarborough M.J."/>
            <person name="Myers K.S."/>
            <person name="Donohue T.J."/>
            <person name="Noguera D.R."/>
        </authorList>
    </citation>
    <scope>NUCLEOTIDE SEQUENCE</scope>
    <source>
        <strain evidence="5">EUB1.1</strain>
    </source>
</reference>
<feature type="binding site" evidence="2">
    <location>
        <begin position="186"/>
        <end position="193"/>
    </location>
    <ligand>
        <name>ATP</name>
        <dbReference type="ChEBI" id="CHEBI:30616"/>
    </ligand>
</feature>
<keyword evidence="6" id="KW-1185">Reference proteome</keyword>
<keyword evidence="2" id="KW-0067">ATP-binding</keyword>
<organism evidence="5 6">
    <name type="scientific">Candidatus Pseudoramibacter fermentans</name>
    <dbReference type="NCBI Taxonomy" id="2594427"/>
    <lineage>
        <taxon>Bacteria</taxon>
        <taxon>Bacillati</taxon>
        <taxon>Bacillota</taxon>
        <taxon>Clostridia</taxon>
        <taxon>Eubacteriales</taxon>
        <taxon>Eubacteriaceae</taxon>
        <taxon>Pseudoramibacter</taxon>
    </lineage>
</organism>
<dbReference type="InterPro" id="IPR036597">
    <property type="entry name" value="Fido-like_dom_sf"/>
</dbReference>
<dbReference type="InterPro" id="IPR040198">
    <property type="entry name" value="Fido_containing"/>
</dbReference>
<dbReference type="Gene3D" id="1.10.3290.10">
    <property type="entry name" value="Fido-like domain"/>
    <property type="match status" value="1"/>
</dbReference>
<dbReference type="InterPro" id="IPR003812">
    <property type="entry name" value="Fido"/>
</dbReference>
<feature type="binding site" evidence="2">
    <location>
        <position position="231"/>
    </location>
    <ligand>
        <name>ATP</name>
        <dbReference type="ChEBI" id="CHEBI:30616"/>
    </ligand>
</feature>
<evidence type="ECO:0000256" key="1">
    <source>
        <dbReference type="PIRSR" id="PIRSR640198-1"/>
    </source>
</evidence>
<dbReference type="Pfam" id="PF02661">
    <property type="entry name" value="Fic"/>
    <property type="match status" value="1"/>
</dbReference>
<evidence type="ECO:0000256" key="2">
    <source>
        <dbReference type="PIRSR" id="PIRSR640198-2"/>
    </source>
</evidence>
<evidence type="ECO:0000313" key="5">
    <source>
        <dbReference type="EMBL" id="MQM72087.1"/>
    </source>
</evidence>
<dbReference type="PROSITE" id="PS51459">
    <property type="entry name" value="FIDO"/>
    <property type="match status" value="1"/>
</dbReference>
<comment type="caution">
    <text evidence="5">The sequence shown here is derived from an EMBL/GenBank/DDBJ whole genome shotgun (WGS) entry which is preliminary data.</text>
</comment>
<dbReference type="PANTHER" id="PTHR13504">
    <property type="entry name" value="FIDO DOMAIN-CONTAINING PROTEIN DDB_G0283145"/>
    <property type="match status" value="1"/>
</dbReference>
<sequence length="330" mass="37506">MNTQYTPPYQITDEMLILVSQIAEKAGKIQTFHNLSAKPQLRRDNRIRSIHSSLAIEANSLSIGQVKAVLDGHSVLGPAKEIQEVQNAYEAYDQIPVIDPYSLNDLKKIHGIMTHLTVNESGTFRHGGVGVFDGDRCIFMAPPANMVPKLMDDLFQWMKRTEGKIHPLILSSIFHYEFVFIHPFADGNGRMARLWQTVLLYQWKEIFQYVPLESQIRNFQSGYYDAIAACNAQGQSTLFITFMLNRIDEILKDVETEVTAPPEPLTAPLKKLLSVMEPGETYSAVELMHLVGLRAMRSFRAHYLKPALAQGLITMTLPDKPTSRNQRYRR</sequence>
<feature type="site" description="Important for autoinhibition of adenylyltransferase activity" evidence="3">
    <location>
        <position position="57"/>
    </location>
</feature>
<proteinExistence type="predicted"/>
<gene>
    <name evidence="5" type="ORF">FRC53_01385</name>
</gene>
<dbReference type="GO" id="GO:0005524">
    <property type="term" value="F:ATP binding"/>
    <property type="evidence" value="ECO:0007669"/>
    <property type="project" value="UniProtKB-KW"/>
</dbReference>
<accession>A0A6L5GPG1</accession>
<evidence type="ECO:0000313" key="6">
    <source>
        <dbReference type="Proteomes" id="UP000473648"/>
    </source>
</evidence>
<feature type="active site" evidence="1">
    <location>
        <position position="182"/>
    </location>
</feature>
<dbReference type="AlphaFoldDB" id="A0A6L5GPG1"/>
<name>A0A6L5GPG1_9FIRM</name>
<evidence type="ECO:0000256" key="3">
    <source>
        <dbReference type="PIRSR" id="PIRSR640198-3"/>
    </source>
</evidence>